<evidence type="ECO:0000313" key="2">
    <source>
        <dbReference type="EMBL" id="PSL06789.1"/>
    </source>
</evidence>
<keyword evidence="3" id="KW-1185">Reference proteome</keyword>
<accession>A0A2P8EBE0</accession>
<feature type="region of interest" description="Disordered" evidence="1">
    <location>
        <begin position="1"/>
        <end position="94"/>
    </location>
</feature>
<name>A0A2P8EBE0_9ACTN</name>
<sequence length="185" mass="20330">MTDNAPPPHGVETAPDSASTPRPPSDTPPVHNQPDEQPLPDIHTQPDYGQTPPVPEDQPDHVEFPDIHNQPDHVDLQPDYEVETPIGRPPILEPPVGCFPQPTREELEMALHRAQLVVDELSSLLDPALKAMEDGAWVSRRADEFSGGLTEHARQTGATAERCLDTIQEALDNHGDDNVVEPRPL</sequence>
<dbReference type="EMBL" id="PYGE01000002">
    <property type="protein sequence ID" value="PSL06789.1"/>
    <property type="molecule type" value="Genomic_DNA"/>
</dbReference>
<comment type="caution">
    <text evidence="2">The sequence shown here is derived from an EMBL/GenBank/DDBJ whole genome shotgun (WGS) entry which is preliminary data.</text>
</comment>
<dbReference type="AlphaFoldDB" id="A0A2P8EBE0"/>
<evidence type="ECO:0000256" key="1">
    <source>
        <dbReference type="SAM" id="MobiDB-lite"/>
    </source>
</evidence>
<feature type="compositionally biased region" description="Basic and acidic residues" evidence="1">
    <location>
        <begin position="58"/>
        <end position="76"/>
    </location>
</feature>
<reference evidence="2 3" key="1">
    <citation type="submission" date="2018-03" db="EMBL/GenBank/DDBJ databases">
        <title>Genomic Encyclopedia of Archaeal and Bacterial Type Strains, Phase II (KMG-II): from individual species to whole genera.</title>
        <authorList>
            <person name="Goeker M."/>
        </authorList>
    </citation>
    <scope>NUCLEOTIDE SEQUENCE [LARGE SCALE GENOMIC DNA]</scope>
    <source>
        <strain evidence="2 3">DSM 45211</strain>
    </source>
</reference>
<gene>
    <name evidence="2" type="ORF">CLV30_102177</name>
</gene>
<dbReference type="OrthoDB" id="5198715at2"/>
<protein>
    <submittedName>
        <fullName evidence="2">Uncharacterized protein</fullName>
    </submittedName>
</protein>
<proteinExistence type="predicted"/>
<organism evidence="2 3">
    <name type="scientific">Haloactinopolyspora alba</name>
    <dbReference type="NCBI Taxonomy" id="648780"/>
    <lineage>
        <taxon>Bacteria</taxon>
        <taxon>Bacillati</taxon>
        <taxon>Actinomycetota</taxon>
        <taxon>Actinomycetes</taxon>
        <taxon>Jiangellales</taxon>
        <taxon>Jiangellaceae</taxon>
        <taxon>Haloactinopolyspora</taxon>
    </lineage>
</organism>
<dbReference type="Proteomes" id="UP000243528">
    <property type="component" value="Unassembled WGS sequence"/>
</dbReference>
<dbReference type="RefSeq" id="WP_106535799.1">
    <property type="nucleotide sequence ID" value="NZ_ML142898.1"/>
</dbReference>
<evidence type="ECO:0000313" key="3">
    <source>
        <dbReference type="Proteomes" id="UP000243528"/>
    </source>
</evidence>